<dbReference type="EMBL" id="JACTAM010000001">
    <property type="protein sequence ID" value="KAI2668224.1"/>
    <property type="molecule type" value="Genomic_DNA"/>
</dbReference>
<evidence type="ECO:0000256" key="2">
    <source>
        <dbReference type="ARBA" id="ARBA00022737"/>
    </source>
</evidence>
<dbReference type="Pfam" id="PF13855">
    <property type="entry name" value="LRR_8"/>
    <property type="match status" value="3"/>
</dbReference>
<evidence type="ECO:0000256" key="3">
    <source>
        <dbReference type="SAM" id="MobiDB-lite"/>
    </source>
</evidence>
<protein>
    <submittedName>
        <fullName evidence="4">Leucine-rich repeat-containing protein 58</fullName>
    </submittedName>
</protein>
<evidence type="ECO:0000313" key="5">
    <source>
        <dbReference type="Proteomes" id="UP000830375"/>
    </source>
</evidence>
<evidence type="ECO:0000313" key="4">
    <source>
        <dbReference type="EMBL" id="KAI2668224.1"/>
    </source>
</evidence>
<reference evidence="4 5" key="1">
    <citation type="submission" date="2022-01" db="EMBL/GenBank/DDBJ databases">
        <title>A high-quality chromosome-level genome assembly of rohu carp, Labeo rohita.</title>
        <authorList>
            <person name="Arick M.A. II"/>
            <person name="Hsu C.-Y."/>
            <person name="Magbanua Z."/>
            <person name="Pechanova O."/>
            <person name="Grover C."/>
            <person name="Miller E."/>
            <person name="Thrash A."/>
            <person name="Ezzel L."/>
            <person name="Alam S."/>
            <person name="Benzie J."/>
            <person name="Hamilton M."/>
            <person name="Karsi A."/>
            <person name="Lawrence M.L."/>
            <person name="Peterson D.G."/>
        </authorList>
    </citation>
    <scope>NUCLEOTIDE SEQUENCE [LARGE SCALE GENOMIC DNA]</scope>
    <source>
        <strain evidence="5">BAU-BD-2019</strain>
        <tissue evidence="4">Blood</tissue>
    </source>
</reference>
<name>A0ABQ8MZF8_LABRO</name>
<keyword evidence="1" id="KW-0433">Leucine-rich repeat</keyword>
<dbReference type="InterPro" id="IPR001611">
    <property type="entry name" value="Leu-rich_rpt"/>
</dbReference>
<dbReference type="SMART" id="SM00365">
    <property type="entry name" value="LRR_SD22"/>
    <property type="match status" value="3"/>
</dbReference>
<dbReference type="SUPFAM" id="SSF52058">
    <property type="entry name" value="L domain-like"/>
    <property type="match status" value="1"/>
</dbReference>
<dbReference type="PANTHER" id="PTHR48051:SF53">
    <property type="entry name" value="LEUCINE RICH REPEAT CONTAINING 58"/>
    <property type="match status" value="1"/>
</dbReference>
<keyword evidence="5" id="KW-1185">Reference proteome</keyword>
<proteinExistence type="predicted"/>
<dbReference type="PROSITE" id="PS51450">
    <property type="entry name" value="LRR"/>
    <property type="match status" value="4"/>
</dbReference>
<gene>
    <name evidence="4" type="ORF">H4Q32_004897</name>
</gene>
<dbReference type="Gene3D" id="3.80.10.10">
    <property type="entry name" value="Ribonuclease Inhibitor"/>
    <property type="match status" value="1"/>
</dbReference>
<evidence type="ECO:0000256" key="1">
    <source>
        <dbReference type="ARBA" id="ARBA00022614"/>
    </source>
</evidence>
<dbReference type="PANTHER" id="PTHR48051">
    <property type="match status" value="1"/>
</dbReference>
<accession>A0ABQ8MZF8</accession>
<sequence length="327" mass="37072">MARFPSMDDCAVLHLSRLQLDDLNLDNLTDSKRQQIQQLHLTNNRLSFLPPSVCFLSNLEYLDISNNSLTVIPEDIMRLTNLKTFVAKNNFLDESSFPKEFEHLPVENLNLSGNRFDDIPMQFLKMTTLQSLSLGGNRLKNIPAEIENLTSLEMLYLGGNLISSIPPEVANLTSLRYLVLCDNRIQSIPPQLNKLHSLLSLSLHNNLLTFLPREILSLVHLQELSLRGNPLVVRFIKDMTYDPPSLLELAGRTIKSQNLPFSSSVYFDSCVRHIKFVDFCGKYRLPLMHYLCSPQCSSPCSSNPQSDAESEDENSVPPDRLQRVLLG</sequence>
<dbReference type="InterPro" id="IPR003591">
    <property type="entry name" value="Leu-rich_rpt_typical-subtyp"/>
</dbReference>
<organism evidence="4 5">
    <name type="scientific">Labeo rohita</name>
    <name type="common">Indian major carp</name>
    <name type="synonym">Cyprinus rohita</name>
    <dbReference type="NCBI Taxonomy" id="84645"/>
    <lineage>
        <taxon>Eukaryota</taxon>
        <taxon>Metazoa</taxon>
        <taxon>Chordata</taxon>
        <taxon>Craniata</taxon>
        <taxon>Vertebrata</taxon>
        <taxon>Euteleostomi</taxon>
        <taxon>Actinopterygii</taxon>
        <taxon>Neopterygii</taxon>
        <taxon>Teleostei</taxon>
        <taxon>Ostariophysi</taxon>
        <taxon>Cypriniformes</taxon>
        <taxon>Cyprinidae</taxon>
        <taxon>Labeoninae</taxon>
        <taxon>Labeonini</taxon>
        <taxon>Labeo</taxon>
    </lineage>
</organism>
<comment type="caution">
    <text evidence="4">The sequence shown here is derived from an EMBL/GenBank/DDBJ whole genome shotgun (WGS) entry which is preliminary data.</text>
</comment>
<dbReference type="Proteomes" id="UP000830375">
    <property type="component" value="Unassembled WGS sequence"/>
</dbReference>
<keyword evidence="2" id="KW-0677">Repeat</keyword>
<feature type="region of interest" description="Disordered" evidence="3">
    <location>
        <begin position="301"/>
        <end position="327"/>
    </location>
</feature>
<dbReference type="InterPro" id="IPR050216">
    <property type="entry name" value="LRR_domain-containing"/>
</dbReference>
<dbReference type="SMART" id="SM00369">
    <property type="entry name" value="LRR_TYP"/>
    <property type="match status" value="5"/>
</dbReference>
<dbReference type="InterPro" id="IPR032675">
    <property type="entry name" value="LRR_dom_sf"/>
</dbReference>